<evidence type="ECO:0000256" key="1">
    <source>
        <dbReference type="SAM" id="MobiDB-lite"/>
    </source>
</evidence>
<evidence type="ECO:0000313" key="3">
    <source>
        <dbReference type="Proteomes" id="UP000774935"/>
    </source>
</evidence>
<organism evidence="2 3">
    <name type="scientific">Pontibacter populi</name>
    <dbReference type="NCBI Taxonomy" id="890055"/>
    <lineage>
        <taxon>Bacteria</taxon>
        <taxon>Pseudomonadati</taxon>
        <taxon>Bacteroidota</taxon>
        <taxon>Cytophagia</taxon>
        <taxon>Cytophagales</taxon>
        <taxon>Hymenobacteraceae</taxon>
        <taxon>Pontibacter</taxon>
    </lineage>
</organism>
<feature type="compositionally biased region" description="Basic and acidic residues" evidence="1">
    <location>
        <begin position="35"/>
        <end position="62"/>
    </location>
</feature>
<comment type="caution">
    <text evidence="2">The sequence shown here is derived from an EMBL/GenBank/DDBJ whole genome shotgun (WGS) entry which is preliminary data.</text>
</comment>
<gene>
    <name evidence="2" type="ORF">KYK27_07535</name>
</gene>
<dbReference type="EMBL" id="JAHWXQ010000002">
    <property type="protein sequence ID" value="MBW3364889.1"/>
    <property type="molecule type" value="Genomic_DNA"/>
</dbReference>
<accession>A0ABS6XA66</accession>
<feature type="region of interest" description="Disordered" evidence="1">
    <location>
        <begin position="1"/>
        <end position="62"/>
    </location>
</feature>
<dbReference type="RefSeq" id="WP_199109427.1">
    <property type="nucleotide sequence ID" value="NZ_JAHWXQ010000002.1"/>
</dbReference>
<proteinExistence type="predicted"/>
<evidence type="ECO:0000313" key="2">
    <source>
        <dbReference type="EMBL" id="MBW3364889.1"/>
    </source>
</evidence>
<feature type="compositionally biased region" description="Basic and acidic residues" evidence="1">
    <location>
        <begin position="171"/>
        <end position="182"/>
    </location>
</feature>
<protein>
    <submittedName>
        <fullName evidence="2">Uncharacterized protein</fullName>
    </submittedName>
</protein>
<feature type="region of interest" description="Disordered" evidence="1">
    <location>
        <begin position="155"/>
        <end position="182"/>
    </location>
</feature>
<sequence length="182" mass="22177">MRRNNDMNYGNFEDNYNRERDNNRYSQNYSQQRGNYHEPGEQYRSPQNRDNRRGGDYQPSREDYYNQMYDIANYSGMPRDEEYGLPHGPEDELMNMKPMPLQEGPYNRHRHYNYSLGYNPNFDNPEEGDMYRNFDSRGNHGYRHDASYGTEDEFRDFGNDHYGSQDYTNRPSDDRYNDYDRY</sequence>
<name>A0ABS6XA66_9BACT</name>
<dbReference type="Proteomes" id="UP000774935">
    <property type="component" value="Unassembled WGS sequence"/>
</dbReference>
<keyword evidence="3" id="KW-1185">Reference proteome</keyword>
<reference evidence="2 3" key="1">
    <citation type="submission" date="2021-07" db="EMBL/GenBank/DDBJ databases">
        <authorList>
            <person name="Kim M.K."/>
        </authorList>
    </citation>
    <scope>NUCLEOTIDE SEQUENCE [LARGE SCALE GENOMIC DNA]</scope>
    <source>
        <strain evidence="2 3">HLY7-15</strain>
    </source>
</reference>